<dbReference type="SUPFAM" id="SSF47729">
    <property type="entry name" value="IHF-like DNA-binding proteins"/>
    <property type="match status" value="1"/>
</dbReference>
<evidence type="ECO:0000313" key="5">
    <source>
        <dbReference type="Proteomes" id="UP000192330"/>
    </source>
</evidence>
<reference evidence="4 5" key="1">
    <citation type="submission" date="2017-04" db="EMBL/GenBank/DDBJ databases">
        <authorList>
            <person name="Afonso C.L."/>
            <person name="Miller P.J."/>
            <person name="Scott M.A."/>
            <person name="Spackman E."/>
            <person name="Goraichik I."/>
            <person name="Dimitrov K.M."/>
            <person name="Suarez D.L."/>
            <person name="Swayne D.E."/>
        </authorList>
    </citation>
    <scope>NUCLEOTIDE SEQUENCE [LARGE SCALE GENOMIC DNA]</scope>
    <source>
        <strain evidence="4 5">CGMCC 1.12644</strain>
    </source>
</reference>
<dbReference type="Proteomes" id="UP000192330">
    <property type="component" value="Unassembled WGS sequence"/>
</dbReference>
<gene>
    <name evidence="4" type="ORF">SAMN06295998_104187</name>
</gene>
<dbReference type="STRING" id="1387277.SAMN06295998_104187"/>
<evidence type="ECO:0000256" key="2">
    <source>
        <dbReference type="ARBA" id="ARBA00023125"/>
    </source>
</evidence>
<dbReference type="InterPro" id="IPR000119">
    <property type="entry name" value="Hist_DNA-bd"/>
</dbReference>
<evidence type="ECO:0000256" key="3">
    <source>
        <dbReference type="SAM" id="MobiDB-lite"/>
    </source>
</evidence>
<dbReference type="Pfam" id="PF00216">
    <property type="entry name" value="Bac_DNA_binding"/>
    <property type="match status" value="1"/>
</dbReference>
<protein>
    <submittedName>
        <fullName evidence="4">DNA-binding protein HU-alpha</fullName>
    </submittedName>
</protein>
<dbReference type="GO" id="GO:0003677">
    <property type="term" value="F:DNA binding"/>
    <property type="evidence" value="ECO:0007669"/>
    <property type="project" value="UniProtKB-KW"/>
</dbReference>
<feature type="region of interest" description="Disordered" evidence="3">
    <location>
        <begin position="1"/>
        <end position="33"/>
    </location>
</feature>
<name>A0A1W2BMV5_9RHOB</name>
<dbReference type="Gene3D" id="4.10.520.10">
    <property type="entry name" value="IHF-like DNA-binding proteins"/>
    <property type="match status" value="1"/>
</dbReference>
<keyword evidence="2 4" id="KW-0238">DNA-binding</keyword>
<comment type="similarity">
    <text evidence="1">Belongs to the bacterial histone-like protein family.</text>
</comment>
<dbReference type="OrthoDB" id="7873378at2"/>
<dbReference type="InterPro" id="IPR010992">
    <property type="entry name" value="IHF-like_DNA-bd_dom_sf"/>
</dbReference>
<dbReference type="RefSeq" id="WP_084352603.1">
    <property type="nucleotide sequence ID" value="NZ_FWYD01000004.1"/>
</dbReference>
<dbReference type="AlphaFoldDB" id="A0A1W2BMV5"/>
<dbReference type="GO" id="GO:0030527">
    <property type="term" value="F:structural constituent of chromatin"/>
    <property type="evidence" value="ECO:0007669"/>
    <property type="project" value="InterPro"/>
</dbReference>
<evidence type="ECO:0000313" key="4">
    <source>
        <dbReference type="EMBL" id="SMC74184.1"/>
    </source>
</evidence>
<evidence type="ECO:0000256" key="1">
    <source>
        <dbReference type="ARBA" id="ARBA00010529"/>
    </source>
</evidence>
<sequence>MAASRTPSTTGTQTTSAKSTAKKPAAAKAQAPAQTDIAAVEAESLRVSAIGDVASELRKKELIELVVSRCDVKKRDAKPAIEAALAVLGEALKAGREVNLQPMGKIKIKRSKLVGNAQVSTLHLRQNNAAQVGGKDPLAQTED</sequence>
<proteinExistence type="inferred from homology"/>
<keyword evidence="5" id="KW-1185">Reference proteome</keyword>
<dbReference type="EMBL" id="FWYD01000004">
    <property type="protein sequence ID" value="SMC74184.1"/>
    <property type="molecule type" value="Genomic_DNA"/>
</dbReference>
<accession>A0A1W2BMV5</accession>
<organism evidence="4 5">
    <name type="scientific">Primorskyibacter flagellatus</name>
    <dbReference type="NCBI Taxonomy" id="1387277"/>
    <lineage>
        <taxon>Bacteria</taxon>
        <taxon>Pseudomonadati</taxon>
        <taxon>Pseudomonadota</taxon>
        <taxon>Alphaproteobacteria</taxon>
        <taxon>Rhodobacterales</taxon>
        <taxon>Roseobacteraceae</taxon>
        <taxon>Primorskyibacter</taxon>
    </lineage>
</organism>